<dbReference type="Gene3D" id="3.30.1490.20">
    <property type="entry name" value="ATP-grasp fold, A domain"/>
    <property type="match status" value="1"/>
</dbReference>
<dbReference type="PROSITE" id="PS50975">
    <property type="entry name" value="ATP_GRASP"/>
    <property type="match status" value="1"/>
</dbReference>
<evidence type="ECO:0000256" key="3">
    <source>
        <dbReference type="PROSITE-ProRule" id="PRU00409"/>
    </source>
</evidence>
<sequence>MRIAVCFNEAPATPARGESIDLLSEQGARHEAEAVLAALHSLHHEAVLVPLLADIGEFITCLRNSACDLVFNLCEGFWGDSSREMHVAALLELLGLFFTGATPYCLGLSQDKARSKDLFNAHHLPTPRHILVRNGGQLPKIKGLTYPLIVKPRFEDASLGITGDSIVATEKALHNRIRYIHQTYRQDALVEEFIVGREFNVAIIGNSPPVVLPISEIRFDPALPHPIVSYSGKWQEDSAEFSGTSPVCPATLRFREEVLIKDVALRAFKILECRDYARIDIRFREGVPYILEVNANPDIAPDAGLARAARAAGMTYPEFIARMVSLAQRRKEISHA</sequence>
<dbReference type="Proteomes" id="UP000182517">
    <property type="component" value="Chromosome"/>
</dbReference>
<organism evidence="5 6">
    <name type="scientific">Syntrophotalea acetylenivorans</name>
    <dbReference type="NCBI Taxonomy" id="1842532"/>
    <lineage>
        <taxon>Bacteria</taxon>
        <taxon>Pseudomonadati</taxon>
        <taxon>Thermodesulfobacteriota</taxon>
        <taxon>Desulfuromonadia</taxon>
        <taxon>Desulfuromonadales</taxon>
        <taxon>Syntrophotaleaceae</taxon>
        <taxon>Syntrophotalea</taxon>
    </lineage>
</organism>
<proteinExistence type="inferred from homology"/>
<dbReference type="Pfam" id="PF07478">
    <property type="entry name" value="Dala_Dala_lig_C"/>
    <property type="match status" value="1"/>
</dbReference>
<keyword evidence="6" id="KW-1185">Reference proteome</keyword>
<dbReference type="InterPro" id="IPR011095">
    <property type="entry name" value="Dala_Dala_lig_C"/>
</dbReference>
<feature type="domain" description="ATP-grasp" evidence="4">
    <location>
        <begin position="116"/>
        <end position="325"/>
    </location>
</feature>
<gene>
    <name evidence="5" type="ORF">A7E78_02810</name>
</gene>
<reference evidence="5 6" key="1">
    <citation type="journal article" date="2017" name="Genome Announc.">
        <title>Complete Genome Sequences of Two Acetylene-Fermenting Pelobacter acetylenicus Strains.</title>
        <authorList>
            <person name="Sutton J.M."/>
            <person name="Baesman S.M."/>
            <person name="Fierst J.L."/>
            <person name="Poret-Peterson A.T."/>
            <person name="Oremland R.S."/>
            <person name="Dunlap D.S."/>
            <person name="Akob D.M."/>
        </authorList>
    </citation>
    <scope>NUCLEOTIDE SEQUENCE [LARGE SCALE GENOMIC DNA]</scope>
    <source>
        <strain evidence="5 6">SFB93</strain>
    </source>
</reference>
<dbReference type="GO" id="GO:0046872">
    <property type="term" value="F:metal ion binding"/>
    <property type="evidence" value="ECO:0007669"/>
    <property type="project" value="InterPro"/>
</dbReference>
<protein>
    <recommendedName>
        <fullName evidence="4">ATP-grasp domain-containing protein</fullName>
    </recommendedName>
</protein>
<evidence type="ECO:0000259" key="4">
    <source>
        <dbReference type="PROSITE" id="PS50975"/>
    </source>
</evidence>
<evidence type="ECO:0000256" key="2">
    <source>
        <dbReference type="ARBA" id="ARBA00022598"/>
    </source>
</evidence>
<dbReference type="STRING" id="1842532.A7E78_02810"/>
<dbReference type="SUPFAM" id="SSF56059">
    <property type="entry name" value="Glutathione synthetase ATP-binding domain-like"/>
    <property type="match status" value="1"/>
</dbReference>
<dbReference type="KEGG" id="pef:A7E78_02810"/>
<dbReference type="AlphaFoldDB" id="A0A1L3GLU0"/>
<accession>A0A1L3GLU0</accession>
<comment type="similarity">
    <text evidence="1">Belongs to the D-alanine--D-alanine ligase family.</text>
</comment>
<dbReference type="OrthoDB" id="9813261at2"/>
<evidence type="ECO:0000256" key="1">
    <source>
        <dbReference type="ARBA" id="ARBA00010871"/>
    </source>
</evidence>
<dbReference type="InterPro" id="IPR011761">
    <property type="entry name" value="ATP-grasp"/>
</dbReference>
<evidence type="ECO:0000313" key="5">
    <source>
        <dbReference type="EMBL" id="APG26861.1"/>
    </source>
</evidence>
<dbReference type="PANTHER" id="PTHR23132">
    <property type="entry name" value="D-ALANINE--D-ALANINE LIGASE"/>
    <property type="match status" value="1"/>
</dbReference>
<name>A0A1L3GLU0_9BACT</name>
<dbReference type="RefSeq" id="WP_072282822.1">
    <property type="nucleotide sequence ID" value="NZ_CP015519.1"/>
</dbReference>
<keyword evidence="3" id="KW-0547">Nucleotide-binding</keyword>
<dbReference type="InterPro" id="IPR013815">
    <property type="entry name" value="ATP_grasp_subdomain_1"/>
</dbReference>
<keyword evidence="3" id="KW-0067">ATP-binding</keyword>
<dbReference type="EMBL" id="CP015519">
    <property type="protein sequence ID" value="APG26861.1"/>
    <property type="molecule type" value="Genomic_DNA"/>
</dbReference>
<dbReference type="GO" id="GO:0005524">
    <property type="term" value="F:ATP binding"/>
    <property type="evidence" value="ECO:0007669"/>
    <property type="project" value="UniProtKB-UniRule"/>
</dbReference>
<dbReference type="PANTHER" id="PTHR23132:SF23">
    <property type="entry name" value="D-ALANINE--D-ALANINE LIGASE B"/>
    <property type="match status" value="1"/>
</dbReference>
<dbReference type="GO" id="GO:0008716">
    <property type="term" value="F:D-alanine-D-alanine ligase activity"/>
    <property type="evidence" value="ECO:0007669"/>
    <property type="project" value="InterPro"/>
</dbReference>
<evidence type="ECO:0000313" key="6">
    <source>
        <dbReference type="Proteomes" id="UP000182517"/>
    </source>
</evidence>
<keyword evidence="2" id="KW-0436">Ligase</keyword>
<dbReference type="Gene3D" id="3.30.470.20">
    <property type="entry name" value="ATP-grasp fold, B domain"/>
    <property type="match status" value="1"/>
</dbReference>